<proteinExistence type="predicted"/>
<sequence length="405" mass="46537">MFDGKRTKMTLTSKAPCFKSKFITAELARLFSQSDSEEEFEGFSEDEEEEGRECLNQQLKNKVMGSEDSDVDTGFYSDGEEASPPKRRSLLVALRFPVKRLSSPKQDSLKRSAKKPVKQNPPSQRSMGRKRMKQKQDEEKDEEEEEDKEDVPSQSLKKRDKNIQENKAMLAKLFADLSTMADLTLPTTHSKKKRTSVKTTPRKRKFEQEVEPERRNPSRKARPPENFAVEEKSEPLNRRSPRTVDIKRLVEVDEDRIGERPKKRKSQTSRRSLYIVKSVDEITKEDLDNIAYRSKDKIWDKENGSSCHQCRQKTLDTKTVCRSGFCVGAKGQFCGPCLKNRYGEDVCTVLLDPTWSCPICRGMCNCSLCRKKEGRCATGILVGLARYNGHDNVHEYLESIQKELQ</sequence>
<gene>
    <name evidence="12" type="primary">CDCA7L</name>
</gene>
<organism evidence="12 13">
    <name type="scientific">Amphiprion ocellaris</name>
    <name type="common">Clown anemonefish</name>
    <dbReference type="NCBI Taxonomy" id="80972"/>
    <lineage>
        <taxon>Eukaryota</taxon>
        <taxon>Metazoa</taxon>
        <taxon>Chordata</taxon>
        <taxon>Craniata</taxon>
        <taxon>Vertebrata</taxon>
        <taxon>Euteleostomi</taxon>
        <taxon>Actinopterygii</taxon>
        <taxon>Neopterygii</taxon>
        <taxon>Teleostei</taxon>
        <taxon>Neoteleostei</taxon>
        <taxon>Acanthomorphata</taxon>
        <taxon>Ovalentaria</taxon>
        <taxon>Pomacentridae</taxon>
        <taxon>Amphiprion</taxon>
    </lineage>
</organism>
<evidence type="ECO:0000256" key="1">
    <source>
        <dbReference type="ARBA" id="ARBA00004123"/>
    </source>
</evidence>
<protein>
    <recommendedName>
        <fullName evidence="11">Zinc-finger domain-containing protein</fullName>
    </recommendedName>
</protein>
<keyword evidence="3" id="KW-0963">Cytoplasm</keyword>
<evidence type="ECO:0000256" key="10">
    <source>
        <dbReference type="SAM" id="MobiDB-lite"/>
    </source>
</evidence>
<reference evidence="12" key="3">
    <citation type="submission" date="2025-09" db="UniProtKB">
        <authorList>
            <consortium name="Ensembl"/>
        </authorList>
    </citation>
    <scope>IDENTIFICATION</scope>
</reference>
<evidence type="ECO:0000256" key="2">
    <source>
        <dbReference type="ARBA" id="ARBA00004496"/>
    </source>
</evidence>
<feature type="compositionally biased region" description="Basic residues" evidence="10">
    <location>
        <begin position="189"/>
        <end position="205"/>
    </location>
</feature>
<evidence type="ECO:0000313" key="13">
    <source>
        <dbReference type="Proteomes" id="UP001501940"/>
    </source>
</evidence>
<dbReference type="Ensembl" id="ENSAOCT00000028755.2">
    <property type="protein sequence ID" value="ENSAOCP00000019049.2"/>
    <property type="gene ID" value="ENSAOCG00000024272.2"/>
</dbReference>
<dbReference type="Proteomes" id="UP001501940">
    <property type="component" value="Chromosome 15"/>
</dbReference>
<dbReference type="AlphaFoldDB" id="A0A3Q1C1D9"/>
<evidence type="ECO:0000256" key="8">
    <source>
        <dbReference type="ARBA" id="ARBA00023163"/>
    </source>
</evidence>
<keyword evidence="13" id="KW-1185">Reference proteome</keyword>
<dbReference type="InterPro" id="IPR040221">
    <property type="entry name" value="CDCA7/CDA7L"/>
</dbReference>
<reference evidence="12 13" key="1">
    <citation type="submission" date="2022-01" db="EMBL/GenBank/DDBJ databases">
        <title>A chromosome-scale genome assembly of the false clownfish, Amphiprion ocellaris.</title>
        <authorList>
            <person name="Ryu T."/>
        </authorList>
    </citation>
    <scope>NUCLEOTIDE SEQUENCE [LARGE SCALE GENOMIC DNA]</scope>
</reference>
<feature type="domain" description="Zinc-finger" evidence="11">
    <location>
        <begin position="300"/>
        <end position="397"/>
    </location>
</feature>
<comment type="subcellular location">
    <subcellularLocation>
        <location evidence="2">Cytoplasm</location>
    </subcellularLocation>
    <subcellularLocation>
        <location evidence="1">Nucleus</location>
    </subcellularLocation>
</comment>
<keyword evidence="4" id="KW-1017">Isopeptide bond</keyword>
<keyword evidence="9" id="KW-0539">Nucleus</keyword>
<dbReference type="InterPro" id="IPR018866">
    <property type="entry name" value="Znf-4CXXC_R1"/>
</dbReference>
<keyword evidence="8" id="KW-0804">Transcription</keyword>
<dbReference type="GeneTree" id="ENSGT00940000159108"/>
<dbReference type="GO" id="GO:0005737">
    <property type="term" value="C:cytoplasm"/>
    <property type="evidence" value="ECO:0007669"/>
    <property type="project" value="UniProtKB-SubCell"/>
</dbReference>
<dbReference type="PANTHER" id="PTHR31169:SF4">
    <property type="entry name" value="CELL DIVISION CYCLE-ASSOCIATED 7-LIKE PROTEIN"/>
    <property type="match status" value="1"/>
</dbReference>
<dbReference type="GO" id="GO:0005634">
    <property type="term" value="C:nucleus"/>
    <property type="evidence" value="ECO:0007669"/>
    <property type="project" value="UniProtKB-SubCell"/>
</dbReference>
<name>A0A3Q1C1D9_AMPOC</name>
<accession>A0A3Q1C1D9</accession>
<feature type="compositionally biased region" description="Basic and acidic residues" evidence="10">
    <location>
        <begin position="229"/>
        <end position="242"/>
    </location>
</feature>
<evidence type="ECO:0000259" key="11">
    <source>
        <dbReference type="Pfam" id="PF10497"/>
    </source>
</evidence>
<feature type="region of interest" description="Disordered" evidence="10">
    <location>
        <begin position="32"/>
        <end position="88"/>
    </location>
</feature>
<feature type="region of interest" description="Disordered" evidence="10">
    <location>
        <begin position="180"/>
        <end position="242"/>
    </location>
</feature>
<evidence type="ECO:0000256" key="5">
    <source>
        <dbReference type="ARBA" id="ARBA00022553"/>
    </source>
</evidence>
<keyword evidence="7" id="KW-0805">Transcription regulation</keyword>
<dbReference type="PANTHER" id="PTHR31169">
    <property type="entry name" value="OS05G0300700 PROTEIN"/>
    <property type="match status" value="1"/>
</dbReference>
<feature type="region of interest" description="Disordered" evidence="10">
    <location>
        <begin position="101"/>
        <end position="163"/>
    </location>
</feature>
<evidence type="ECO:0000256" key="6">
    <source>
        <dbReference type="ARBA" id="ARBA00022843"/>
    </source>
</evidence>
<evidence type="ECO:0000256" key="3">
    <source>
        <dbReference type="ARBA" id="ARBA00022490"/>
    </source>
</evidence>
<evidence type="ECO:0000313" key="12">
    <source>
        <dbReference type="Ensembl" id="ENSAOCP00000019049.2"/>
    </source>
</evidence>
<reference evidence="12" key="2">
    <citation type="submission" date="2025-08" db="UniProtKB">
        <authorList>
            <consortium name="Ensembl"/>
        </authorList>
    </citation>
    <scope>IDENTIFICATION</scope>
</reference>
<evidence type="ECO:0000256" key="9">
    <source>
        <dbReference type="ARBA" id="ARBA00023242"/>
    </source>
</evidence>
<dbReference type="GO" id="GO:0006355">
    <property type="term" value="P:regulation of DNA-templated transcription"/>
    <property type="evidence" value="ECO:0007669"/>
    <property type="project" value="InterPro"/>
</dbReference>
<dbReference type="Pfam" id="PF10497">
    <property type="entry name" value="zf-4CXXC_R1"/>
    <property type="match status" value="1"/>
</dbReference>
<feature type="compositionally biased region" description="Acidic residues" evidence="10">
    <location>
        <begin position="139"/>
        <end position="149"/>
    </location>
</feature>
<keyword evidence="5" id="KW-0597">Phosphoprotein</keyword>
<feature type="compositionally biased region" description="Acidic residues" evidence="10">
    <location>
        <begin position="35"/>
        <end position="51"/>
    </location>
</feature>
<dbReference type="STRING" id="80972.ENSAOCP00000019049"/>
<evidence type="ECO:0000256" key="7">
    <source>
        <dbReference type="ARBA" id="ARBA00023015"/>
    </source>
</evidence>
<dbReference type="OMA" id="DPAWICP"/>
<keyword evidence="6" id="KW-0832">Ubl conjugation</keyword>
<feature type="compositionally biased region" description="Basic and acidic residues" evidence="10">
    <location>
        <begin position="206"/>
        <end position="216"/>
    </location>
</feature>
<evidence type="ECO:0000256" key="4">
    <source>
        <dbReference type="ARBA" id="ARBA00022499"/>
    </source>
</evidence>